<dbReference type="PANTHER" id="PTHR11066">
    <property type="entry name" value="ACYL-COA THIOESTERASE"/>
    <property type="match status" value="1"/>
</dbReference>
<dbReference type="GO" id="GO:0006637">
    <property type="term" value="P:acyl-CoA metabolic process"/>
    <property type="evidence" value="ECO:0007669"/>
    <property type="project" value="InterPro"/>
</dbReference>
<dbReference type="InterPro" id="IPR007361">
    <property type="entry name" value="DUF427"/>
</dbReference>
<dbReference type="InterPro" id="IPR003703">
    <property type="entry name" value="Acyl_CoA_thio"/>
</dbReference>
<keyword evidence="7" id="KW-1185">Reference proteome</keyword>
<evidence type="ECO:0000259" key="3">
    <source>
        <dbReference type="Pfam" id="PF04248"/>
    </source>
</evidence>
<dbReference type="Pfam" id="PF13622">
    <property type="entry name" value="4HBT_3"/>
    <property type="match status" value="1"/>
</dbReference>
<gene>
    <name evidence="6" type="ORF">BL253_22440</name>
</gene>
<evidence type="ECO:0000259" key="4">
    <source>
        <dbReference type="Pfam" id="PF13622"/>
    </source>
</evidence>
<proteinExistence type="inferred from homology"/>
<dbReference type="InterPro" id="IPR042171">
    <property type="entry name" value="Acyl-CoA_hotdog"/>
</dbReference>
<evidence type="ECO:0000259" key="5">
    <source>
        <dbReference type="Pfam" id="PF20789"/>
    </source>
</evidence>
<dbReference type="Pfam" id="PF20789">
    <property type="entry name" value="4HBT_3C"/>
    <property type="match status" value="1"/>
</dbReference>
<dbReference type="Gene3D" id="2.40.160.210">
    <property type="entry name" value="Acyl-CoA thioesterase, double hotdog domain"/>
    <property type="match status" value="1"/>
</dbReference>
<dbReference type="SUPFAM" id="SSF54637">
    <property type="entry name" value="Thioesterase/thiol ester dehydrase-isomerase"/>
    <property type="match status" value="2"/>
</dbReference>
<evidence type="ECO:0000313" key="7">
    <source>
        <dbReference type="Proteomes" id="UP000188929"/>
    </source>
</evidence>
<dbReference type="InterPro" id="IPR038694">
    <property type="entry name" value="DUF427_sf"/>
</dbReference>
<comment type="caution">
    <text evidence="6">The sequence shown here is derived from an EMBL/GenBank/DDBJ whole genome shotgun (WGS) entry which is preliminary data.</text>
</comment>
<dbReference type="AlphaFoldDB" id="A0A1V2I8Y4"/>
<dbReference type="GO" id="GO:0009062">
    <property type="term" value="P:fatty acid catabolic process"/>
    <property type="evidence" value="ECO:0007669"/>
    <property type="project" value="TreeGrafter"/>
</dbReference>
<accession>A0A1V2I8Y4</accession>
<evidence type="ECO:0000256" key="2">
    <source>
        <dbReference type="ARBA" id="ARBA00022801"/>
    </source>
</evidence>
<dbReference type="Pfam" id="PF04248">
    <property type="entry name" value="NTP_transf_9"/>
    <property type="match status" value="1"/>
</dbReference>
<feature type="domain" description="DUF427" evidence="3">
    <location>
        <begin position="23"/>
        <end position="131"/>
    </location>
</feature>
<feature type="domain" description="Acyl-CoA thioesterase-like N-terminal HotDog" evidence="4">
    <location>
        <begin position="194"/>
        <end position="258"/>
    </location>
</feature>
<organism evidence="6 7">
    <name type="scientific">Pseudofrankia asymbiotica</name>
    <dbReference type="NCBI Taxonomy" id="1834516"/>
    <lineage>
        <taxon>Bacteria</taxon>
        <taxon>Bacillati</taxon>
        <taxon>Actinomycetota</taxon>
        <taxon>Actinomycetes</taxon>
        <taxon>Frankiales</taxon>
        <taxon>Frankiaceae</taxon>
        <taxon>Pseudofrankia</taxon>
    </lineage>
</organism>
<dbReference type="OrthoDB" id="4565346at2"/>
<dbReference type="InterPro" id="IPR049449">
    <property type="entry name" value="TesB_ACOT8-like_N"/>
</dbReference>
<dbReference type="GO" id="GO:0047617">
    <property type="term" value="F:fatty acyl-CoA hydrolase activity"/>
    <property type="evidence" value="ECO:0007669"/>
    <property type="project" value="InterPro"/>
</dbReference>
<evidence type="ECO:0000256" key="1">
    <source>
        <dbReference type="ARBA" id="ARBA00006538"/>
    </source>
</evidence>
<evidence type="ECO:0000313" key="6">
    <source>
        <dbReference type="EMBL" id="ONH27314.1"/>
    </source>
</evidence>
<dbReference type="CDD" id="cd03444">
    <property type="entry name" value="Thioesterase_II_repeat1"/>
    <property type="match status" value="1"/>
</dbReference>
<dbReference type="Proteomes" id="UP000188929">
    <property type="component" value="Unassembled WGS sequence"/>
</dbReference>
<comment type="similarity">
    <text evidence="1">Belongs to the C/M/P thioester hydrolase family.</text>
</comment>
<dbReference type="InterPro" id="IPR049450">
    <property type="entry name" value="ACOT8-like_C"/>
</dbReference>
<dbReference type="PANTHER" id="PTHR11066:SF34">
    <property type="entry name" value="ACYL-COENZYME A THIOESTERASE 8"/>
    <property type="match status" value="1"/>
</dbReference>
<dbReference type="Gene3D" id="2.170.150.40">
    <property type="entry name" value="Domain of unknown function (DUF427)"/>
    <property type="match status" value="1"/>
</dbReference>
<dbReference type="EMBL" id="MOMC01000046">
    <property type="protein sequence ID" value="ONH27314.1"/>
    <property type="molecule type" value="Genomic_DNA"/>
</dbReference>
<dbReference type="InterPro" id="IPR029069">
    <property type="entry name" value="HotDog_dom_sf"/>
</dbReference>
<keyword evidence="2" id="KW-0378">Hydrolase</keyword>
<feature type="domain" description="Acyl-CoA thioesterase-like C-terminal" evidence="5">
    <location>
        <begin position="301"/>
        <end position="418"/>
    </location>
</feature>
<sequence>MTSAAEPGAESGVEHSPCPYRARAWWGDRLVAESVAAVRVREPGQAPTLYFPRADVRLDLFQDDGHRVACPVKGSGELWTLDGKAPAPIAEWHAPEEDAGDGLVEGRDVLWSFTEPAPGLDWLAGLAAFDHDRVRVELVDTVAGEDPRDATIKRFPTWGDAADLIDIMDVRAAGEGRYVSVIRPSPGRAVVEASQILGQAVVAAMRHTGGRRVVSAHLVVYRVADANLPLEFELAELSSGRTFSTLGVQVSQEGKRRAGGTLFLDVTAPDIVRHEAPAPPCAGPYDSEPYDMSVTARDVRMVDAAYSNDSAAPVGPPVIDTWIRFREVPADSALHAGLLAQFTGHISIAAALRAHAGIGQDQAHRTLSMGINAIALSLHAEIRADRWMRYHHHSTFAGDGMTHSECRVYAEDGALVASFSVDATARGIAAGRRLDDRTAI</sequence>
<dbReference type="STRING" id="1834516.BL253_22440"/>
<name>A0A1V2I8Y4_9ACTN</name>
<protein>
    <submittedName>
        <fullName evidence="6">Uncharacterized protein</fullName>
    </submittedName>
</protein>
<dbReference type="RefSeq" id="WP_076819154.1">
    <property type="nucleotide sequence ID" value="NZ_MOMC01000046.1"/>
</dbReference>
<reference evidence="7" key="1">
    <citation type="submission" date="2016-10" db="EMBL/GenBank/DDBJ databases">
        <title>Frankia sp. NRRL B-16386 Genome sequencing.</title>
        <authorList>
            <person name="Ghodhbane-Gtari F."/>
            <person name="Swanson E."/>
            <person name="Gueddou A."/>
            <person name="Hezbri K."/>
            <person name="Ktari K."/>
            <person name="Nouioui I."/>
            <person name="Morris K."/>
            <person name="Simpson S."/>
            <person name="Abebe-Akele F."/>
            <person name="Thomas K."/>
            <person name="Gtari M."/>
            <person name="Tisa L.S."/>
        </authorList>
    </citation>
    <scope>NUCLEOTIDE SEQUENCE [LARGE SCALE GENOMIC DNA]</scope>
    <source>
        <strain evidence="7">NRRL B-16386</strain>
    </source>
</reference>